<reference evidence="2 3" key="1">
    <citation type="journal article" date="2016" name="Mol. Biol. Evol.">
        <title>Comparative Genomics of Early-Diverging Mushroom-Forming Fungi Provides Insights into the Origins of Lignocellulose Decay Capabilities.</title>
        <authorList>
            <person name="Nagy L.G."/>
            <person name="Riley R."/>
            <person name="Tritt A."/>
            <person name="Adam C."/>
            <person name="Daum C."/>
            <person name="Floudas D."/>
            <person name="Sun H."/>
            <person name="Yadav J.S."/>
            <person name="Pangilinan J."/>
            <person name="Larsson K.H."/>
            <person name="Matsuura K."/>
            <person name="Barry K."/>
            <person name="Labutti K."/>
            <person name="Kuo R."/>
            <person name="Ohm R.A."/>
            <person name="Bhattacharya S.S."/>
            <person name="Shirouzu T."/>
            <person name="Yoshinaga Y."/>
            <person name="Martin F.M."/>
            <person name="Grigoriev I.V."/>
            <person name="Hibbett D.S."/>
        </authorList>
    </citation>
    <scope>NUCLEOTIDE SEQUENCE [LARGE SCALE GENOMIC DNA]</scope>
    <source>
        <strain evidence="2 3">HHB9708</strain>
    </source>
</reference>
<dbReference type="Proteomes" id="UP000076722">
    <property type="component" value="Unassembled WGS sequence"/>
</dbReference>
<dbReference type="SUPFAM" id="SSF56112">
    <property type="entry name" value="Protein kinase-like (PK-like)"/>
    <property type="match status" value="1"/>
</dbReference>
<dbReference type="InterPro" id="IPR000719">
    <property type="entry name" value="Prot_kinase_dom"/>
</dbReference>
<evidence type="ECO:0000259" key="1">
    <source>
        <dbReference type="PROSITE" id="PS50011"/>
    </source>
</evidence>
<dbReference type="InterPro" id="IPR011009">
    <property type="entry name" value="Kinase-like_dom_sf"/>
</dbReference>
<protein>
    <recommendedName>
        <fullName evidence="1">Protein kinase domain-containing protein</fullName>
    </recommendedName>
</protein>
<gene>
    <name evidence="2" type="ORF">SISNIDRAFT_419149</name>
</gene>
<dbReference type="OrthoDB" id="2985259at2759"/>
<sequence>IHFPARTFDHRDVVIRLIRKGDDGQEHVEVLRSLARGERAFHAGNHCVPMLDELNLGDMTFAVFPFLADSVNCPWFYNFEEVFDFLVQALEGISYLHDNLVAHLVRLSSSVDGPDNTYIAYSRILTLITSCSTLLRRGVSLVTSLTSAIKFRLAQIKFGTSSTAQTLYLGDMELCVRFTPESEPASRKIVGIPVARIGISPSDYGRALVPEMALSGPYCPFKADMWQFGSMLYYMFQPSADILPDLYALIEALKCHDPDGRPTATQALDRVRLMRAQTPADILSEPVPPAIEIQH</sequence>
<dbReference type="Gene3D" id="1.10.510.10">
    <property type="entry name" value="Transferase(Phosphotransferase) domain 1"/>
    <property type="match status" value="1"/>
</dbReference>
<dbReference type="STRING" id="1314777.A0A164NK20"/>
<dbReference type="GO" id="GO:0005524">
    <property type="term" value="F:ATP binding"/>
    <property type="evidence" value="ECO:0007669"/>
    <property type="project" value="InterPro"/>
</dbReference>
<dbReference type="EMBL" id="KV419444">
    <property type="protein sequence ID" value="KZS87785.1"/>
    <property type="molecule type" value="Genomic_DNA"/>
</dbReference>
<dbReference type="AlphaFoldDB" id="A0A164NK20"/>
<dbReference type="GO" id="GO:0004672">
    <property type="term" value="F:protein kinase activity"/>
    <property type="evidence" value="ECO:0007669"/>
    <property type="project" value="InterPro"/>
</dbReference>
<keyword evidence="3" id="KW-1185">Reference proteome</keyword>
<organism evidence="2 3">
    <name type="scientific">Sistotremastrum niveocremeum HHB9708</name>
    <dbReference type="NCBI Taxonomy" id="1314777"/>
    <lineage>
        <taxon>Eukaryota</taxon>
        <taxon>Fungi</taxon>
        <taxon>Dikarya</taxon>
        <taxon>Basidiomycota</taxon>
        <taxon>Agaricomycotina</taxon>
        <taxon>Agaricomycetes</taxon>
        <taxon>Sistotremastrales</taxon>
        <taxon>Sistotremastraceae</taxon>
        <taxon>Sertulicium</taxon>
        <taxon>Sertulicium niveocremeum</taxon>
    </lineage>
</organism>
<feature type="domain" description="Protein kinase" evidence="1">
    <location>
        <begin position="1"/>
        <end position="295"/>
    </location>
</feature>
<dbReference type="PROSITE" id="PS50011">
    <property type="entry name" value="PROTEIN_KINASE_DOM"/>
    <property type="match status" value="1"/>
</dbReference>
<accession>A0A164NK20</accession>
<proteinExistence type="predicted"/>
<name>A0A164NK20_9AGAM</name>
<evidence type="ECO:0000313" key="2">
    <source>
        <dbReference type="EMBL" id="KZS87785.1"/>
    </source>
</evidence>
<feature type="non-terminal residue" evidence="2">
    <location>
        <position position="1"/>
    </location>
</feature>
<evidence type="ECO:0000313" key="3">
    <source>
        <dbReference type="Proteomes" id="UP000076722"/>
    </source>
</evidence>